<dbReference type="AlphaFoldDB" id="A0A0A9GNS0"/>
<reference evidence="1" key="1">
    <citation type="submission" date="2014-09" db="EMBL/GenBank/DDBJ databases">
        <authorList>
            <person name="Magalhaes I.L.F."/>
            <person name="Oliveira U."/>
            <person name="Santos F.R."/>
            <person name="Vidigal T.H.D.A."/>
            <person name="Brescovit A.D."/>
            <person name="Santos A.J."/>
        </authorList>
    </citation>
    <scope>NUCLEOTIDE SEQUENCE</scope>
    <source>
        <tissue evidence="1">Shoot tissue taken approximately 20 cm above the soil surface</tissue>
    </source>
</reference>
<sequence>MPATFVVIYALGHMLHKHSEKKYAVNKQLKRICPLCFLFTK</sequence>
<reference evidence="1" key="2">
    <citation type="journal article" date="2015" name="Data Brief">
        <title>Shoot transcriptome of the giant reed, Arundo donax.</title>
        <authorList>
            <person name="Barrero R.A."/>
            <person name="Guerrero F.D."/>
            <person name="Moolhuijzen P."/>
            <person name="Goolsby J.A."/>
            <person name="Tidwell J."/>
            <person name="Bellgard S.E."/>
            <person name="Bellgard M.I."/>
        </authorList>
    </citation>
    <scope>NUCLEOTIDE SEQUENCE</scope>
    <source>
        <tissue evidence="1">Shoot tissue taken approximately 20 cm above the soil surface</tissue>
    </source>
</reference>
<proteinExistence type="predicted"/>
<organism evidence="1">
    <name type="scientific">Arundo donax</name>
    <name type="common">Giant reed</name>
    <name type="synonym">Donax arundinaceus</name>
    <dbReference type="NCBI Taxonomy" id="35708"/>
    <lineage>
        <taxon>Eukaryota</taxon>
        <taxon>Viridiplantae</taxon>
        <taxon>Streptophyta</taxon>
        <taxon>Embryophyta</taxon>
        <taxon>Tracheophyta</taxon>
        <taxon>Spermatophyta</taxon>
        <taxon>Magnoliopsida</taxon>
        <taxon>Liliopsida</taxon>
        <taxon>Poales</taxon>
        <taxon>Poaceae</taxon>
        <taxon>PACMAD clade</taxon>
        <taxon>Arundinoideae</taxon>
        <taxon>Arundineae</taxon>
        <taxon>Arundo</taxon>
    </lineage>
</organism>
<name>A0A0A9GNS0_ARUDO</name>
<evidence type="ECO:0000313" key="1">
    <source>
        <dbReference type="EMBL" id="JAE26795.1"/>
    </source>
</evidence>
<dbReference type="EMBL" id="GBRH01171101">
    <property type="protein sequence ID" value="JAE26795.1"/>
    <property type="molecule type" value="Transcribed_RNA"/>
</dbReference>
<accession>A0A0A9GNS0</accession>
<protein>
    <submittedName>
        <fullName evidence="1">Uncharacterized protein</fullName>
    </submittedName>
</protein>